<feature type="compositionally biased region" description="Basic and acidic residues" evidence="1">
    <location>
        <begin position="39"/>
        <end position="51"/>
    </location>
</feature>
<feature type="region of interest" description="Disordered" evidence="1">
    <location>
        <begin position="1"/>
        <end position="126"/>
    </location>
</feature>
<dbReference type="Proteomes" id="UP001165189">
    <property type="component" value="Unassembled WGS sequence"/>
</dbReference>
<comment type="caution">
    <text evidence="2">The sequence shown here is derived from an EMBL/GenBank/DDBJ whole genome shotgun (WGS) entry which is preliminary data.</text>
</comment>
<evidence type="ECO:0000256" key="1">
    <source>
        <dbReference type="SAM" id="MobiDB-lite"/>
    </source>
</evidence>
<gene>
    <name evidence="2" type="ORF">Aory05_000065400</name>
</gene>
<evidence type="ECO:0000313" key="3">
    <source>
        <dbReference type="Proteomes" id="UP001165189"/>
    </source>
</evidence>
<name>A0ABQ6KD44_ASPOZ</name>
<keyword evidence="3" id="KW-1185">Reference proteome</keyword>
<feature type="compositionally biased region" description="Basic residues" evidence="1">
    <location>
        <begin position="1"/>
        <end position="10"/>
    </location>
</feature>
<protein>
    <submittedName>
        <fullName evidence="2">Unnamed protein product</fullName>
    </submittedName>
</protein>
<sequence length="126" mass="14068">MLRGKSRCNLHNRQDLEEINVEDTQQHHQDDSAPLSLESHNDHDACDEAKQTDQNAPEAPLAGEHKSDEEEDEQDTTSELNTANNTQVAQEEIKIEDESISEALGDNDTQQAGDGDFSMFTSNDQE</sequence>
<organism evidence="2 3">
    <name type="scientific">Aspergillus oryzae var. brunneus</name>
    <dbReference type="NCBI Taxonomy" id="332754"/>
    <lineage>
        <taxon>Eukaryota</taxon>
        <taxon>Fungi</taxon>
        <taxon>Dikarya</taxon>
        <taxon>Ascomycota</taxon>
        <taxon>Pezizomycotina</taxon>
        <taxon>Eurotiomycetes</taxon>
        <taxon>Eurotiomycetidae</taxon>
        <taxon>Eurotiales</taxon>
        <taxon>Aspergillaceae</taxon>
        <taxon>Aspergillus</taxon>
        <taxon>Aspergillus subgen. Circumdati</taxon>
    </lineage>
</organism>
<dbReference type="EMBL" id="BSYB01000002">
    <property type="protein sequence ID" value="GMG41455.1"/>
    <property type="molecule type" value="Genomic_DNA"/>
</dbReference>
<feature type="compositionally biased region" description="Polar residues" evidence="1">
    <location>
        <begin position="80"/>
        <end position="89"/>
    </location>
</feature>
<evidence type="ECO:0000313" key="2">
    <source>
        <dbReference type="EMBL" id="GMG41455.1"/>
    </source>
</evidence>
<reference evidence="2" key="1">
    <citation type="submission" date="2023-04" db="EMBL/GenBank/DDBJ databases">
        <title>Aspergillus oryzae var. brunneus NBRC 4377.</title>
        <authorList>
            <person name="Ichikawa N."/>
            <person name="Sato H."/>
            <person name="Tonouchi N."/>
        </authorList>
    </citation>
    <scope>NUCLEOTIDE SEQUENCE</scope>
    <source>
        <strain evidence="2">NBRC 4377</strain>
    </source>
</reference>
<proteinExistence type="predicted"/>
<accession>A0ABQ6KD44</accession>